<dbReference type="EMBL" id="KI546089">
    <property type="protein sequence ID" value="EST45759.1"/>
    <property type="molecule type" value="Genomic_DNA"/>
</dbReference>
<reference evidence="1 2" key="1">
    <citation type="journal article" date="2014" name="PLoS Genet.">
        <title>The Genome of Spironucleus salmonicida Highlights a Fish Pathogen Adapted to Fluctuating Environments.</title>
        <authorList>
            <person name="Xu F."/>
            <person name="Jerlstrom-Hultqvist J."/>
            <person name="Einarsson E."/>
            <person name="Astvaldsson A."/>
            <person name="Svard S.G."/>
            <person name="Andersson J.O."/>
        </authorList>
    </citation>
    <scope>NUCLEOTIDE SEQUENCE</scope>
    <source>
        <strain evidence="2">ATCC 50377</strain>
    </source>
</reference>
<evidence type="ECO:0000313" key="2">
    <source>
        <dbReference type="EMBL" id="KAH0576515.1"/>
    </source>
</evidence>
<dbReference type="VEuPathDB" id="GiardiaDB:SS50377_22079"/>
<proteinExistence type="predicted"/>
<gene>
    <name evidence="1" type="ORF">SS50377_14330</name>
    <name evidence="2" type="ORF">SS50377_22079</name>
</gene>
<keyword evidence="3" id="KW-1185">Reference proteome</keyword>
<dbReference type="EMBL" id="AUWU02000002">
    <property type="protein sequence ID" value="KAH0576515.1"/>
    <property type="molecule type" value="Genomic_DNA"/>
</dbReference>
<evidence type="ECO:0000313" key="3">
    <source>
        <dbReference type="Proteomes" id="UP000018208"/>
    </source>
</evidence>
<reference evidence="2" key="2">
    <citation type="submission" date="2020-12" db="EMBL/GenBank/DDBJ databases">
        <title>New Spironucleus salmonicida genome in near-complete chromosomes.</title>
        <authorList>
            <person name="Xu F."/>
            <person name="Kurt Z."/>
            <person name="Jimenez-Gonzalez A."/>
            <person name="Astvaldsson A."/>
            <person name="Andersson J.O."/>
            <person name="Svard S.G."/>
        </authorList>
    </citation>
    <scope>NUCLEOTIDE SEQUENCE</scope>
    <source>
        <strain evidence="2">ATCC 50377</strain>
    </source>
</reference>
<name>V6LY84_9EUKA</name>
<evidence type="ECO:0000313" key="1">
    <source>
        <dbReference type="EMBL" id="EST45759.1"/>
    </source>
</evidence>
<dbReference type="AlphaFoldDB" id="V6LY84"/>
<sequence length="847" mass="100044">MNHYDLAKLFLNNPGQLEYQCNATRQELRQLLFLQSQKALSIQQGIQQILSSMKQAEVYTEKLKQYKQYDLQLLEQVGYALNAANLTAKLLKNLCMIPIQVTQLKLKLQEGGYSQIQQQIRAMQQDISDIKRMAFIYQNDLKTNNKFIQFEQMQKVIQSFDSYFHMFDIFQESTQDWLIKRAPSEILLQVSRGYEHFLDSYIHILLQQEKIEPLSLGEIWKNISQTIYTTIGQYFTSIDFLNIDFKLLKETLFQYYQIIDQIIGKLFEFDAPQYILTNYGTLHYSQKQNLSFHSHFPIKRVYACAIHNFLSLKLLEFVSFKINNQQLSVDFIVKLFDFVEVYNNFLIKYKFNYTVFQPIELLKLQQLQIDPPFSFNLRPYQLIQIINTGQLKGGKFNRQQNYSLKSVQQPLIEIAEHAFKLTFDDFWNDKTSDIERIQILEQIQGKDFFVQGLTLESISQGIEEEFKKSIKQKFFSLIQTATSEYSKTLASPQQLNNKFRTTIPSDFSSIFNMNLIGDNHSFTQIKKLNFIVFQEASDAIYQTAAQLNKKIQSSLPRLNFQSLIGISDNLQFKNFFFESDYKKTSNQNLFKVLLRNQQNTTNQLNIQRKQEIEFKDPIHKENQFDFLPLNSLIALCNDFFVFQQMLQNLSLKIDNQDSDDVLQKSAFACMDVITSCCARISYIICQKNTLNNKILKIAFQDTELRLEPICNNIFRQQYVKTTFGVEFAQFLWKMIENKKLNELDDNYIDIYGEFGKKLKELEEVCVSIKIRPNDLKNCIDELRMFQSREINYHMSLISICVYFAKNDQNYEEFIQQKGKSKIKMVQDWNFYRDCGVVERVVKRFIEE</sequence>
<accession>V6LY84</accession>
<organism evidence="1">
    <name type="scientific">Spironucleus salmonicida</name>
    <dbReference type="NCBI Taxonomy" id="348837"/>
    <lineage>
        <taxon>Eukaryota</taxon>
        <taxon>Metamonada</taxon>
        <taxon>Diplomonadida</taxon>
        <taxon>Hexamitidae</taxon>
        <taxon>Hexamitinae</taxon>
        <taxon>Spironucleus</taxon>
    </lineage>
</organism>
<protein>
    <submittedName>
        <fullName evidence="1">Uncharacterized protein</fullName>
    </submittedName>
</protein>
<dbReference type="Proteomes" id="UP000018208">
    <property type="component" value="Unassembled WGS sequence"/>
</dbReference>